<evidence type="ECO:0000256" key="2">
    <source>
        <dbReference type="ARBA" id="ARBA00022837"/>
    </source>
</evidence>
<feature type="region of interest" description="Disordered" evidence="3">
    <location>
        <begin position="344"/>
        <end position="386"/>
    </location>
</feature>
<feature type="compositionally biased region" description="Low complexity" evidence="3">
    <location>
        <begin position="651"/>
        <end position="666"/>
    </location>
</feature>
<dbReference type="EMBL" id="KZ819604">
    <property type="protein sequence ID" value="PWN34187.1"/>
    <property type="molecule type" value="Genomic_DNA"/>
</dbReference>
<feature type="compositionally biased region" description="Polar residues" evidence="3">
    <location>
        <begin position="295"/>
        <end position="322"/>
    </location>
</feature>
<dbReference type="InterPro" id="IPR000008">
    <property type="entry name" value="C2_dom"/>
</dbReference>
<dbReference type="PANTHER" id="PTHR46502">
    <property type="entry name" value="C2 DOMAIN-CONTAINING"/>
    <property type="match status" value="1"/>
</dbReference>
<feature type="compositionally biased region" description="Low complexity" evidence="3">
    <location>
        <begin position="222"/>
        <end position="236"/>
    </location>
</feature>
<dbReference type="RefSeq" id="XP_025354489.1">
    <property type="nucleotide sequence ID" value="XM_025502720.1"/>
</dbReference>
<gene>
    <name evidence="5" type="ORF">FA14DRAFT_70137</name>
</gene>
<evidence type="ECO:0000256" key="1">
    <source>
        <dbReference type="ARBA" id="ARBA00022723"/>
    </source>
</evidence>
<dbReference type="CDD" id="cd08681">
    <property type="entry name" value="C2_fungal_Inn1p-like"/>
    <property type="match status" value="1"/>
</dbReference>
<feature type="compositionally biased region" description="Polar residues" evidence="3">
    <location>
        <begin position="533"/>
        <end position="552"/>
    </location>
</feature>
<feature type="compositionally biased region" description="Polar residues" evidence="3">
    <location>
        <begin position="237"/>
        <end position="253"/>
    </location>
</feature>
<protein>
    <recommendedName>
        <fullName evidence="4">C2 domain-containing protein</fullName>
    </recommendedName>
</protein>
<feature type="region of interest" description="Disordered" evidence="3">
    <location>
        <begin position="423"/>
        <end position="853"/>
    </location>
</feature>
<feature type="compositionally biased region" description="Pro residues" evidence="3">
    <location>
        <begin position="634"/>
        <end position="650"/>
    </location>
</feature>
<dbReference type="OrthoDB" id="270970at2759"/>
<dbReference type="InterPro" id="IPR035892">
    <property type="entry name" value="C2_domain_sf"/>
</dbReference>
<feature type="region of interest" description="Disordered" evidence="3">
    <location>
        <begin position="163"/>
        <end position="328"/>
    </location>
</feature>
<sequence length="853" mass="90944">MSTKKEPNHRGTLVCVVLKAKNLPNKRSIGKQDPYCVLQMGTEQQKTKPDKRGGQHPTWDEQLHFEIFEDMEDQLRKKSADENGSISQASTLSSAGRKKDKSGKTLRVSCYADDNKEPEFIGEGFVDLTDTLRSGEFDEWVTIKAKDRYAGEVYLELTFYSSAAPPKPKKTPKPYVGANTTYGGAGTFSEDFDESEFAPRPPEKQSSGHAPIPSGFMRGAGSASSSQLSAMPAQQSRRGQNTSGMTSSHSHAQFGSIAGSESVPSALRPSASLAQIDSYTPPYAPPHIQRERSPAPSSTPSSFQDGHQRSDSAATITPSPSAQFYGHRLPDAAPSTIVAQRMQENLRRQSQQMSGSSTYSQLPHSTSVSTIRPGHGGGSVSEVGGGMDELVGSMSSISMGHIPQGPSTAEQIQQQPGMIPTAASSQNLTQYPPYHPQSASYGQSIVTSPTGIPPSLSIDQFGRQVLTQAPPTMPGQAGSQHYAYGAPPPQPQQEVYQQPYQPPTSPAPPSSAIYATSSPYPAPPTAAYNSTPVHQQQSASHLVPSQSMSFRPSSPGIPGAQQAPQPPLPRTHTPGGYHALPTIPTGQSTQQNLNEGRAPSPLPYQSNNVQYPPAPASYIGQPQVMPNASSSTSPPKPSGRPLPSTTPTPGPGISTPSPAPYAQAGQGLPGGAYYGAPPAQTSPNYQQPPQQQYTQMPGQSHSNPSPQNGVPPQQQQVHPQAYSGQVSYPPQQPLQEVHYNGYAPQQGYAPQAGGMVPSMSSTHMAHYPPPPPGTKPSEYAGHSPVNHYAHPPQPQPQQMGQYGYQNPGMHPDIGAQQQGQPHGLSSAPSQHFTPPNQPQQYYHPTHSPAPTPY</sequence>
<proteinExistence type="predicted"/>
<evidence type="ECO:0000313" key="6">
    <source>
        <dbReference type="Proteomes" id="UP000245771"/>
    </source>
</evidence>
<feature type="region of interest" description="Disordered" evidence="3">
    <location>
        <begin position="74"/>
        <end position="105"/>
    </location>
</feature>
<dbReference type="PROSITE" id="PS50004">
    <property type="entry name" value="C2"/>
    <property type="match status" value="1"/>
</dbReference>
<dbReference type="Pfam" id="PF00168">
    <property type="entry name" value="C2"/>
    <property type="match status" value="1"/>
</dbReference>
<feature type="compositionally biased region" description="Polar residues" evidence="3">
    <location>
        <begin position="584"/>
        <end position="594"/>
    </location>
</feature>
<dbReference type="InterPro" id="IPR037791">
    <property type="entry name" value="C2_fungal_Inn1"/>
</dbReference>
<dbReference type="SMART" id="SM00239">
    <property type="entry name" value="C2"/>
    <property type="match status" value="1"/>
</dbReference>
<name>A0A316V9C6_9BASI</name>
<dbReference type="InParanoid" id="A0A316V9C6"/>
<evidence type="ECO:0000259" key="4">
    <source>
        <dbReference type="PROSITE" id="PS50004"/>
    </source>
</evidence>
<evidence type="ECO:0000313" key="5">
    <source>
        <dbReference type="EMBL" id="PWN34187.1"/>
    </source>
</evidence>
<keyword evidence="6" id="KW-1185">Reference proteome</keyword>
<dbReference type="GeneID" id="37024501"/>
<feature type="compositionally biased region" description="Polar residues" evidence="3">
    <location>
        <begin position="348"/>
        <end position="370"/>
    </location>
</feature>
<feature type="compositionally biased region" description="Polar residues" evidence="3">
    <location>
        <begin position="437"/>
        <end position="450"/>
    </location>
</feature>
<dbReference type="GO" id="GO:0046872">
    <property type="term" value="F:metal ion binding"/>
    <property type="evidence" value="ECO:0007669"/>
    <property type="project" value="UniProtKB-KW"/>
</dbReference>
<accession>A0A316V9C6</accession>
<dbReference type="STRING" id="1280837.A0A316V9C6"/>
<feature type="compositionally biased region" description="Gly residues" evidence="3">
    <location>
        <begin position="374"/>
        <end position="386"/>
    </location>
</feature>
<dbReference type="Gene3D" id="2.60.40.150">
    <property type="entry name" value="C2 domain"/>
    <property type="match status" value="1"/>
</dbReference>
<evidence type="ECO:0000256" key="3">
    <source>
        <dbReference type="SAM" id="MobiDB-lite"/>
    </source>
</evidence>
<feature type="compositionally biased region" description="Polar residues" evidence="3">
    <location>
        <begin position="82"/>
        <end position="94"/>
    </location>
</feature>
<feature type="compositionally biased region" description="Low complexity" evidence="3">
    <location>
        <begin position="796"/>
        <end position="809"/>
    </location>
</feature>
<feature type="compositionally biased region" description="Low complexity" evidence="3">
    <location>
        <begin position="510"/>
        <end position="532"/>
    </location>
</feature>
<keyword evidence="2" id="KW-0106">Calcium</keyword>
<dbReference type="SUPFAM" id="SSF49562">
    <property type="entry name" value="C2 domain (Calcium/lipid-binding domain, CaLB)"/>
    <property type="match status" value="1"/>
</dbReference>
<dbReference type="PANTHER" id="PTHR46502:SF2">
    <property type="entry name" value="16 KDA PHLOEM PROTEIN 2"/>
    <property type="match status" value="1"/>
</dbReference>
<dbReference type="AlphaFoldDB" id="A0A316V9C6"/>
<reference evidence="5 6" key="1">
    <citation type="journal article" date="2018" name="Mol. Biol. Evol.">
        <title>Broad Genomic Sampling Reveals a Smut Pathogenic Ancestry of the Fungal Clade Ustilaginomycotina.</title>
        <authorList>
            <person name="Kijpornyongpan T."/>
            <person name="Mondo S.J."/>
            <person name="Barry K."/>
            <person name="Sandor L."/>
            <person name="Lee J."/>
            <person name="Lipzen A."/>
            <person name="Pangilinan J."/>
            <person name="LaButti K."/>
            <person name="Hainaut M."/>
            <person name="Henrissat B."/>
            <person name="Grigoriev I.V."/>
            <person name="Spatafora J.W."/>
            <person name="Aime M.C."/>
        </authorList>
    </citation>
    <scope>NUCLEOTIDE SEQUENCE [LARGE SCALE GENOMIC DNA]</scope>
    <source>
        <strain evidence="5 6">MCA 3882</strain>
    </source>
</reference>
<feature type="compositionally biased region" description="Low complexity" evidence="3">
    <location>
        <begin position="674"/>
        <end position="720"/>
    </location>
</feature>
<keyword evidence="1" id="KW-0479">Metal-binding</keyword>
<feature type="domain" description="C2" evidence="4">
    <location>
        <begin position="1"/>
        <end position="141"/>
    </location>
</feature>
<dbReference type="Proteomes" id="UP000245771">
    <property type="component" value="Unassembled WGS sequence"/>
</dbReference>
<feature type="compositionally biased region" description="Pro residues" evidence="3">
    <location>
        <begin position="500"/>
        <end position="509"/>
    </location>
</feature>
<feature type="compositionally biased region" description="Polar residues" evidence="3">
    <location>
        <begin position="624"/>
        <end position="633"/>
    </location>
</feature>
<feature type="compositionally biased region" description="Polar residues" evidence="3">
    <location>
        <begin position="826"/>
        <end position="842"/>
    </location>
</feature>
<organism evidence="5 6">
    <name type="scientific">Meira miltonrushii</name>
    <dbReference type="NCBI Taxonomy" id="1280837"/>
    <lineage>
        <taxon>Eukaryota</taxon>
        <taxon>Fungi</taxon>
        <taxon>Dikarya</taxon>
        <taxon>Basidiomycota</taxon>
        <taxon>Ustilaginomycotina</taxon>
        <taxon>Exobasidiomycetes</taxon>
        <taxon>Exobasidiales</taxon>
        <taxon>Brachybasidiaceae</taxon>
        <taxon>Meira</taxon>
    </lineage>
</organism>